<dbReference type="InterPro" id="IPR039422">
    <property type="entry name" value="MarR/SlyA-like"/>
</dbReference>
<feature type="domain" description="HTH marR-type" evidence="1">
    <location>
        <begin position="11"/>
        <end position="144"/>
    </location>
</feature>
<reference evidence="3" key="1">
    <citation type="journal article" date="2019" name="Int. J. Syst. Evol. Microbiol.">
        <title>The Global Catalogue of Microorganisms (GCM) 10K type strain sequencing project: providing services to taxonomists for standard genome sequencing and annotation.</title>
        <authorList>
            <consortium name="The Broad Institute Genomics Platform"/>
            <consortium name="The Broad Institute Genome Sequencing Center for Infectious Disease"/>
            <person name="Wu L."/>
            <person name="Ma J."/>
        </authorList>
    </citation>
    <scope>NUCLEOTIDE SEQUENCE [LARGE SCALE GENOMIC DNA]</scope>
    <source>
        <strain evidence="3">KACC 14249</strain>
    </source>
</reference>
<gene>
    <name evidence="2" type="ORF">ACFQDO_05470</name>
</gene>
<comment type="caution">
    <text evidence="2">The sequence shown here is derived from an EMBL/GenBank/DDBJ whole genome shotgun (WGS) entry which is preliminary data.</text>
</comment>
<evidence type="ECO:0000313" key="2">
    <source>
        <dbReference type="EMBL" id="MFC6006575.1"/>
    </source>
</evidence>
<protein>
    <submittedName>
        <fullName evidence="2">MarR family winged helix-turn-helix transcriptional regulator</fullName>
    </submittedName>
</protein>
<keyword evidence="3" id="KW-1185">Reference proteome</keyword>
<dbReference type="PRINTS" id="PR00598">
    <property type="entry name" value="HTHMARR"/>
</dbReference>
<dbReference type="InterPro" id="IPR036390">
    <property type="entry name" value="WH_DNA-bd_sf"/>
</dbReference>
<dbReference type="InterPro" id="IPR000835">
    <property type="entry name" value="HTH_MarR-typ"/>
</dbReference>
<dbReference type="Pfam" id="PF12802">
    <property type="entry name" value="MarR_2"/>
    <property type="match status" value="1"/>
</dbReference>
<dbReference type="PANTHER" id="PTHR33164:SF106">
    <property type="entry name" value="TRANSCRIPTIONAL REGULATORY PROTEIN"/>
    <property type="match status" value="1"/>
</dbReference>
<dbReference type="RefSeq" id="WP_345718056.1">
    <property type="nucleotide sequence ID" value="NZ_BAABFP010000008.1"/>
</dbReference>
<dbReference type="Gene3D" id="1.10.10.10">
    <property type="entry name" value="Winged helix-like DNA-binding domain superfamily/Winged helix DNA-binding domain"/>
    <property type="match status" value="1"/>
</dbReference>
<dbReference type="Proteomes" id="UP001596189">
    <property type="component" value="Unassembled WGS sequence"/>
</dbReference>
<dbReference type="SMART" id="SM00347">
    <property type="entry name" value="HTH_MARR"/>
    <property type="match status" value="1"/>
</dbReference>
<dbReference type="PANTHER" id="PTHR33164">
    <property type="entry name" value="TRANSCRIPTIONAL REGULATOR, MARR FAMILY"/>
    <property type="match status" value="1"/>
</dbReference>
<sequence length="146" mass="15958">MSSPSPRAEATERIALHMQEVIAAAVLTNERIARLIGLNVVDFQTFGVLLRQGSPMTPGEVSAATALPSSTTTRVLDRLEAKGMVRREADPDDRRKVLVHALPFEDAQVGQAYGQIMKEMAEVHEGFSLAELAIVERYLASITSIR</sequence>
<dbReference type="InterPro" id="IPR036388">
    <property type="entry name" value="WH-like_DNA-bd_sf"/>
</dbReference>
<evidence type="ECO:0000259" key="1">
    <source>
        <dbReference type="PROSITE" id="PS50995"/>
    </source>
</evidence>
<dbReference type="PROSITE" id="PS50995">
    <property type="entry name" value="HTH_MARR_2"/>
    <property type="match status" value="1"/>
</dbReference>
<dbReference type="EMBL" id="JBHSRD010000003">
    <property type="protein sequence ID" value="MFC6006575.1"/>
    <property type="molecule type" value="Genomic_DNA"/>
</dbReference>
<dbReference type="SUPFAM" id="SSF46785">
    <property type="entry name" value="Winged helix' DNA-binding domain"/>
    <property type="match status" value="1"/>
</dbReference>
<accession>A0ABW1JBU2</accession>
<evidence type="ECO:0000313" key="3">
    <source>
        <dbReference type="Proteomes" id="UP001596189"/>
    </source>
</evidence>
<name>A0ABW1JBU2_9ACTN</name>
<organism evidence="2 3">
    <name type="scientific">Angustibacter luteus</name>
    <dbReference type="NCBI Taxonomy" id="658456"/>
    <lineage>
        <taxon>Bacteria</taxon>
        <taxon>Bacillati</taxon>
        <taxon>Actinomycetota</taxon>
        <taxon>Actinomycetes</taxon>
        <taxon>Kineosporiales</taxon>
        <taxon>Kineosporiaceae</taxon>
    </lineage>
</organism>
<proteinExistence type="predicted"/>